<reference evidence="1 2" key="1">
    <citation type="submission" date="2019-07" db="EMBL/GenBank/DDBJ databases">
        <title>Genomic Encyclopedia of Archaeal and Bacterial Type Strains, Phase II (KMG-II): from individual species to whole genera.</title>
        <authorList>
            <person name="Goeker M."/>
        </authorList>
    </citation>
    <scope>NUCLEOTIDE SEQUENCE [LARGE SCALE GENOMIC DNA]</scope>
    <source>
        <strain evidence="1 2">DSM 17527</strain>
    </source>
</reference>
<evidence type="ECO:0000313" key="2">
    <source>
        <dbReference type="Proteomes" id="UP000324376"/>
    </source>
</evidence>
<accession>A0A5S5C4Z3</accession>
<protein>
    <submittedName>
        <fullName evidence="1">Uncharacterized protein</fullName>
    </submittedName>
</protein>
<keyword evidence="2" id="KW-1185">Reference proteome</keyword>
<evidence type="ECO:0000313" key="1">
    <source>
        <dbReference type="EMBL" id="TYP73668.1"/>
    </source>
</evidence>
<gene>
    <name evidence="1" type="ORF">BD809_105259</name>
</gene>
<dbReference type="AlphaFoldDB" id="A0A5S5C4Z3"/>
<name>A0A5S5C4Z3_9FLAO</name>
<comment type="caution">
    <text evidence="1">The sequence shown here is derived from an EMBL/GenBank/DDBJ whole genome shotgun (WGS) entry which is preliminary data.</text>
</comment>
<sequence length="264" mass="30055">MVLACHGLITAQDTDATIPFLNIADHQKLSMKITRGLAPNIANFTDLEQKLIVDIAKKLRNNGYPLNQLTRVHLKNKIRNVKDYYAYNEITFLINPKIYKKGDVNLGIQNIGVDWEDPAVIRTADGGIEFQLGSAVQPEDLMMNLYRLEDSYASNTLSKEYYLILQNIHDVLITAGLKEIEPFASKGIPALIKNYHIALTADTKNNRVYEMSIRRLEEDLIDVEYFHKLYKQYQLKINLETSSVEIESSFDPTFFPTPVSASPN</sequence>
<dbReference type="Proteomes" id="UP000324376">
    <property type="component" value="Unassembled WGS sequence"/>
</dbReference>
<organism evidence="1 2">
    <name type="scientific">Aquimarina intermedia</name>
    <dbReference type="NCBI Taxonomy" id="350814"/>
    <lineage>
        <taxon>Bacteria</taxon>
        <taxon>Pseudomonadati</taxon>
        <taxon>Bacteroidota</taxon>
        <taxon>Flavobacteriia</taxon>
        <taxon>Flavobacteriales</taxon>
        <taxon>Flavobacteriaceae</taxon>
        <taxon>Aquimarina</taxon>
    </lineage>
</organism>
<proteinExistence type="predicted"/>
<dbReference type="EMBL" id="VNHU01000005">
    <property type="protein sequence ID" value="TYP73668.1"/>
    <property type="molecule type" value="Genomic_DNA"/>
</dbReference>